<dbReference type="SUPFAM" id="SSF51120">
    <property type="entry name" value="beta-Roll"/>
    <property type="match status" value="3"/>
</dbReference>
<dbReference type="Gene3D" id="2.150.10.10">
    <property type="entry name" value="Serralysin-like metalloprotease, C-terminal"/>
    <property type="match status" value="3"/>
</dbReference>
<dbReference type="EMBL" id="JBHRXE010000008">
    <property type="protein sequence ID" value="MFC3568481.1"/>
    <property type="molecule type" value="Genomic_DNA"/>
</dbReference>
<dbReference type="PANTHER" id="PTHR38340">
    <property type="entry name" value="S-LAYER PROTEIN"/>
    <property type="match status" value="1"/>
</dbReference>
<evidence type="ECO:0000256" key="2">
    <source>
        <dbReference type="ARBA" id="ARBA00022525"/>
    </source>
</evidence>
<dbReference type="InterPro" id="IPR001343">
    <property type="entry name" value="Hemolysn_Ca-bd"/>
</dbReference>
<comment type="subcellular location">
    <subcellularLocation>
        <location evidence="1">Secreted</location>
    </subcellularLocation>
</comment>
<dbReference type="InterPro" id="IPR050557">
    <property type="entry name" value="RTX_toxin/Mannuronan_C5-epim"/>
</dbReference>
<dbReference type="PANTHER" id="PTHR38340:SF1">
    <property type="entry name" value="S-LAYER PROTEIN"/>
    <property type="match status" value="1"/>
</dbReference>
<dbReference type="Proteomes" id="UP001595596">
    <property type="component" value="Unassembled WGS sequence"/>
</dbReference>
<evidence type="ECO:0000256" key="1">
    <source>
        <dbReference type="ARBA" id="ARBA00004613"/>
    </source>
</evidence>
<keyword evidence="4" id="KW-1185">Reference proteome</keyword>
<dbReference type="PRINTS" id="PR00313">
    <property type="entry name" value="CABNDNGRPT"/>
</dbReference>
<reference evidence="4" key="1">
    <citation type="journal article" date="2019" name="Int. J. Syst. Evol. Microbiol.">
        <title>The Global Catalogue of Microorganisms (GCM) 10K type strain sequencing project: providing services to taxonomists for standard genome sequencing and annotation.</title>
        <authorList>
            <consortium name="The Broad Institute Genomics Platform"/>
            <consortium name="The Broad Institute Genome Sequencing Center for Infectious Disease"/>
            <person name="Wu L."/>
            <person name="Ma J."/>
        </authorList>
    </citation>
    <scope>NUCLEOTIDE SEQUENCE [LARGE SCALE GENOMIC DNA]</scope>
    <source>
        <strain evidence="4">VKM B-3226</strain>
    </source>
</reference>
<evidence type="ECO:0000313" key="4">
    <source>
        <dbReference type="Proteomes" id="UP001595596"/>
    </source>
</evidence>
<gene>
    <name evidence="3" type="ORF">ACFOMP_03325</name>
</gene>
<organism evidence="3 4">
    <name type="scientific">Paracoccus simplex</name>
    <dbReference type="NCBI Taxonomy" id="2086346"/>
    <lineage>
        <taxon>Bacteria</taxon>
        <taxon>Pseudomonadati</taxon>
        <taxon>Pseudomonadota</taxon>
        <taxon>Alphaproteobacteria</taxon>
        <taxon>Rhodobacterales</taxon>
        <taxon>Paracoccaceae</taxon>
        <taxon>Paracoccus</taxon>
    </lineage>
</organism>
<comment type="caution">
    <text evidence="3">The sequence shown here is derived from an EMBL/GenBank/DDBJ whole genome shotgun (WGS) entry which is preliminary data.</text>
</comment>
<proteinExistence type="predicted"/>
<accession>A0ABV7RWW4</accession>
<dbReference type="InterPro" id="IPR011049">
    <property type="entry name" value="Serralysin-like_metalloprot_C"/>
</dbReference>
<keyword evidence="2" id="KW-0964">Secreted</keyword>
<sequence>MAVIRGSNLDNAMRGTVGNDVLWGLDGADLFYWKNGRGNDTIHGGDTADKFDPNPYSPGNPGGDRMILEGTQGARVHFSSTEAGTAQIGGSTLHFTGIERFFGTMGNDVIRGGAAVLNAPHGGTPQHGLTIFSRGGHDDIIASRFNDVIDGGAGNDTIRAGAGDDFIHSSTGNDLIYGGAGGENIRWGSGNNTHNPGHDTIYGGAGNDLINVWIKNGDVSARNEAVGIGGIGVTITAVGADSSFNGRAQTDIGGPSSLRFFGFELGWTHAGNDTVNGANAAVAANGAGFNFNTRWGHDVMVGSRGNDTLVADEGRDTVTGGDGNDQLWIGEAEYGDGDRDVLIFRAGDGHDTVFGFDSDLDVLNMGGRNYTARETADGTLLNLGGGDTVLLSDVFDFV</sequence>
<name>A0ABV7RWW4_9RHOB</name>
<dbReference type="RefSeq" id="WP_379027868.1">
    <property type="nucleotide sequence ID" value="NZ_JBHRXE010000008.1"/>
</dbReference>
<evidence type="ECO:0000313" key="3">
    <source>
        <dbReference type="EMBL" id="MFC3568481.1"/>
    </source>
</evidence>
<protein>
    <submittedName>
        <fullName evidence="3">Calcium-binding protein</fullName>
    </submittedName>
</protein>
<dbReference type="Pfam" id="PF00353">
    <property type="entry name" value="HemolysinCabind"/>
    <property type="match status" value="6"/>
</dbReference>